<dbReference type="InterPro" id="IPR014030">
    <property type="entry name" value="Ketoacyl_synth_N"/>
</dbReference>
<feature type="domain" description="Ketosynthase family 3 (KS3)" evidence="5">
    <location>
        <begin position="9"/>
        <end position="434"/>
    </location>
</feature>
<evidence type="ECO:0000259" key="4">
    <source>
        <dbReference type="PROSITE" id="PS50075"/>
    </source>
</evidence>
<dbReference type="PROSITE" id="PS00012">
    <property type="entry name" value="PHOSPHOPANTETHEINE"/>
    <property type="match status" value="1"/>
</dbReference>
<dbReference type="PANTHER" id="PTHR43775:SF51">
    <property type="entry name" value="INACTIVE PHENOLPHTHIOCEROL SYNTHESIS POLYKETIDE SYNTHASE TYPE I PKS1-RELATED"/>
    <property type="match status" value="1"/>
</dbReference>
<dbReference type="PROSITE" id="PS50075">
    <property type="entry name" value="CARRIER"/>
    <property type="match status" value="1"/>
</dbReference>
<dbReference type="Pfam" id="PF22621">
    <property type="entry name" value="CurL-like_PKS_C"/>
    <property type="match status" value="1"/>
</dbReference>
<dbReference type="InterPro" id="IPR018201">
    <property type="entry name" value="Ketoacyl_synth_AS"/>
</dbReference>
<keyword evidence="1" id="KW-0596">Phosphopantetheine</keyword>
<protein>
    <submittedName>
        <fullName evidence="6">SDR family NAD(P)-dependent oxidoreductase</fullName>
    </submittedName>
</protein>
<dbReference type="InterPro" id="IPR057326">
    <property type="entry name" value="KR_dom"/>
</dbReference>
<dbReference type="Proteomes" id="UP001207742">
    <property type="component" value="Unassembled WGS sequence"/>
</dbReference>
<dbReference type="InterPro" id="IPR014031">
    <property type="entry name" value="Ketoacyl_synth_C"/>
</dbReference>
<dbReference type="InterPro" id="IPR009081">
    <property type="entry name" value="PP-bd_ACP"/>
</dbReference>
<dbReference type="CDD" id="cd00833">
    <property type="entry name" value="PKS"/>
    <property type="match status" value="1"/>
</dbReference>
<keyword evidence="2" id="KW-0597">Phosphoprotein</keyword>
<dbReference type="Gene3D" id="3.40.50.720">
    <property type="entry name" value="NAD(P)-binding Rossmann-like Domain"/>
    <property type="match status" value="1"/>
</dbReference>
<keyword evidence="3" id="KW-0808">Transferase</keyword>
<evidence type="ECO:0000256" key="2">
    <source>
        <dbReference type="ARBA" id="ARBA00022553"/>
    </source>
</evidence>
<proteinExistence type="predicted"/>
<evidence type="ECO:0000256" key="1">
    <source>
        <dbReference type="ARBA" id="ARBA00022450"/>
    </source>
</evidence>
<dbReference type="Pfam" id="PF00109">
    <property type="entry name" value="ketoacyl-synt"/>
    <property type="match status" value="1"/>
</dbReference>
<dbReference type="CDD" id="cd08953">
    <property type="entry name" value="KR_2_SDR_x"/>
    <property type="match status" value="1"/>
</dbReference>
<dbReference type="InterPro" id="IPR036291">
    <property type="entry name" value="NAD(P)-bd_dom_sf"/>
</dbReference>
<dbReference type="Gene3D" id="3.40.47.10">
    <property type="match status" value="1"/>
</dbReference>
<dbReference type="Gene3D" id="1.10.1200.10">
    <property type="entry name" value="ACP-like"/>
    <property type="match status" value="1"/>
</dbReference>
<dbReference type="InterPro" id="IPR013968">
    <property type="entry name" value="PKS_KR"/>
</dbReference>
<dbReference type="InterPro" id="IPR016039">
    <property type="entry name" value="Thiolase-like"/>
</dbReference>
<accession>A0ABT3IKB5</accession>
<dbReference type="Gene3D" id="3.30.70.3290">
    <property type="match status" value="1"/>
</dbReference>
<dbReference type="PROSITE" id="PS00606">
    <property type="entry name" value="KS3_1"/>
    <property type="match status" value="1"/>
</dbReference>
<dbReference type="SUPFAM" id="SSF55048">
    <property type="entry name" value="Probable ACP-binding domain of malonyl-CoA ACP transacylase"/>
    <property type="match status" value="1"/>
</dbReference>
<dbReference type="PANTHER" id="PTHR43775">
    <property type="entry name" value="FATTY ACID SYNTHASE"/>
    <property type="match status" value="1"/>
</dbReference>
<reference evidence="6 7" key="1">
    <citation type="submission" date="2022-10" db="EMBL/GenBank/DDBJ databases">
        <title>Chitinophaga nivalis PC15 sp. nov., isolated from Pyeongchang county, South Korea.</title>
        <authorList>
            <person name="Trinh H.N."/>
        </authorList>
    </citation>
    <scope>NUCLEOTIDE SEQUENCE [LARGE SCALE GENOMIC DNA]</scope>
    <source>
        <strain evidence="6 7">PC14</strain>
    </source>
</reference>
<dbReference type="InterPro" id="IPR020806">
    <property type="entry name" value="PKS_PP-bd"/>
</dbReference>
<dbReference type="InterPro" id="IPR006162">
    <property type="entry name" value="Ppantetheine_attach_site"/>
</dbReference>
<dbReference type="Gene3D" id="3.30.70.250">
    <property type="entry name" value="Malonyl-CoA ACP transacylase, ACP-binding"/>
    <property type="match status" value="1"/>
</dbReference>
<dbReference type="SMART" id="SM00822">
    <property type="entry name" value="PKS_KR"/>
    <property type="match status" value="1"/>
</dbReference>
<dbReference type="InterPro" id="IPR014043">
    <property type="entry name" value="Acyl_transferase_dom"/>
</dbReference>
<evidence type="ECO:0000256" key="3">
    <source>
        <dbReference type="ARBA" id="ARBA00022679"/>
    </source>
</evidence>
<dbReference type="EMBL" id="JAPDNS010000001">
    <property type="protein sequence ID" value="MCW3484384.1"/>
    <property type="molecule type" value="Genomic_DNA"/>
</dbReference>
<evidence type="ECO:0000313" key="6">
    <source>
        <dbReference type="EMBL" id="MCW3484384.1"/>
    </source>
</evidence>
<dbReference type="SMART" id="SM00827">
    <property type="entry name" value="PKS_AT"/>
    <property type="match status" value="1"/>
</dbReference>
<dbReference type="InterPro" id="IPR001227">
    <property type="entry name" value="Ac_transferase_dom_sf"/>
</dbReference>
<organism evidence="6 7">
    <name type="scientific">Chitinophaga nivalis</name>
    <dbReference type="NCBI Taxonomy" id="2991709"/>
    <lineage>
        <taxon>Bacteria</taxon>
        <taxon>Pseudomonadati</taxon>
        <taxon>Bacteroidota</taxon>
        <taxon>Chitinophagia</taxon>
        <taxon>Chitinophagales</taxon>
        <taxon>Chitinophagaceae</taxon>
        <taxon>Chitinophaga</taxon>
    </lineage>
</organism>
<dbReference type="RefSeq" id="WP_264731744.1">
    <property type="nucleotide sequence ID" value="NZ_JAPDNS010000001.1"/>
</dbReference>
<dbReference type="InterPro" id="IPR020841">
    <property type="entry name" value="PKS_Beta-ketoAc_synthase_dom"/>
</dbReference>
<dbReference type="Pfam" id="PF02801">
    <property type="entry name" value="Ketoacyl-synt_C"/>
    <property type="match status" value="1"/>
</dbReference>
<dbReference type="InterPro" id="IPR016035">
    <property type="entry name" value="Acyl_Trfase/lysoPLipase"/>
</dbReference>
<dbReference type="InterPro" id="IPR016036">
    <property type="entry name" value="Malonyl_transacylase_ACP-bd"/>
</dbReference>
<dbReference type="InterPro" id="IPR049490">
    <property type="entry name" value="C883_1060-like_KR_N"/>
</dbReference>
<keyword evidence="7" id="KW-1185">Reference proteome</keyword>
<dbReference type="SUPFAM" id="SSF51735">
    <property type="entry name" value="NAD(P)-binding Rossmann-fold domains"/>
    <property type="match status" value="2"/>
</dbReference>
<evidence type="ECO:0000259" key="5">
    <source>
        <dbReference type="PROSITE" id="PS52004"/>
    </source>
</evidence>
<dbReference type="SUPFAM" id="SSF53901">
    <property type="entry name" value="Thiolase-like"/>
    <property type="match status" value="1"/>
</dbReference>
<gene>
    <name evidence="6" type="ORF">OL497_10795</name>
</gene>
<dbReference type="PROSITE" id="PS52004">
    <property type="entry name" value="KS3_2"/>
    <property type="match status" value="1"/>
</dbReference>
<dbReference type="Gene3D" id="3.40.366.10">
    <property type="entry name" value="Malonyl-Coenzyme A Acyl Carrier Protein, domain 2"/>
    <property type="match status" value="1"/>
</dbReference>
<dbReference type="SMART" id="SM00823">
    <property type="entry name" value="PKS_PP"/>
    <property type="match status" value="1"/>
</dbReference>
<dbReference type="Pfam" id="PF00550">
    <property type="entry name" value="PP-binding"/>
    <property type="match status" value="1"/>
</dbReference>
<dbReference type="InterPro" id="IPR036736">
    <property type="entry name" value="ACP-like_sf"/>
</dbReference>
<evidence type="ECO:0000313" key="7">
    <source>
        <dbReference type="Proteomes" id="UP001207742"/>
    </source>
</evidence>
<dbReference type="Pfam" id="PF21394">
    <property type="entry name" value="Beta-ketacyl_N"/>
    <property type="match status" value="1"/>
</dbReference>
<comment type="caution">
    <text evidence="6">The sequence shown here is derived from an EMBL/GenBank/DDBJ whole genome shotgun (WGS) entry which is preliminary data.</text>
</comment>
<dbReference type="Pfam" id="PF08659">
    <property type="entry name" value="KR"/>
    <property type="match status" value="1"/>
</dbReference>
<dbReference type="InterPro" id="IPR050091">
    <property type="entry name" value="PKS_NRPS_Biosynth_Enz"/>
</dbReference>
<name>A0ABT3IKB5_9BACT</name>
<dbReference type="Pfam" id="PF00698">
    <property type="entry name" value="Acyl_transf_1"/>
    <property type="match status" value="1"/>
</dbReference>
<dbReference type="SMART" id="SM00825">
    <property type="entry name" value="PKS_KS"/>
    <property type="match status" value="1"/>
</dbReference>
<feature type="domain" description="Carrier" evidence="4">
    <location>
        <begin position="1392"/>
        <end position="1467"/>
    </location>
</feature>
<dbReference type="SUPFAM" id="SSF47336">
    <property type="entry name" value="ACP-like"/>
    <property type="match status" value="1"/>
</dbReference>
<sequence length="1481" mass="163078">MKHNHPLTGLEIAIVGMACRFPGASDWREYWRNLVAGKESVYFLSDEELASMGVDKEVTERKDFVRAVSYLKDKDHFDAGFFNYTPDEAKFLSPQIKVFHECVWQALEDAGFNPDKNTVPVSLYAGTRDDLNWTIYSMLGNTAQEVDEFTLSHLNNKDYLTSLLAYKLNLRGPSFALHTACSTSLVAIHEACKSLLLSETKIAVAGGVNIVTQQQAGYFFQEGMINAADGHCRTFDKDATGTVLGEGAGAVVLKRLADAINDGDHIYAVIKGSAVNTDGARKIGFTAPSVEGQAECIRKALRFSKVEPETISYVEAHGTATPLGDPIEIAALNIAFSKAISHRCAIGSVKTNMGHLDTAAGIAGLIKTALSLRFRKIPASLHYNEPNPEIDFASGPFYVNAQLADWTPQGDTPLRAGVSSFGIGGVNAHVILEEAPPQTPVADEAQSSPAINILTLSAKTKNSLDRYTESLKRFIQQDPAVNPTDIAYTLQTSRKHFEYRRAIAFTHPETLMDTLQTDEVSPVVRRLDGTPDVIFMFPGQGSQYVNMCRELYLNEPAFRATMDNGFGLFRRVTGEDLKAILYPEGADTGVINEAAYAQSIIFLIEYALAALLMSYGIKPQGMIGHSVGEYTAACLSGVLDFETTLTLLIKRGKLMQQTLAGSMFSVSLTPAAAAGYLTVRIALAAVNSPDQVVLSGEQAAMAELAIQLDTAGISYTKLHTSHAFHSPMLDPMLDDFRQEVARLESGAATIPYISNLTGMMMRDSDISEGDYWVKHMRDTVQFSAGITVLREQFRNPVFIEVGAGHALINLVRQHPQNNQAPVAVNLVRSVKESVADDWYFTTRIGQLWALGVPVDWNRFYPGGKGKKISLPPYTFEPIRYPAEVNAWKMLTDSGMLTGAESRQVNDWFHRVQWKQGCRLPGQKKDFSAQPILLFAAPGDEGITASLYQQLTAVAATVTLINNGDYYTQQGDGYLKKPGDESDMNALFADLKRRGIRPAGIIHCGACTAAGADVYKELLHIARSYVQYFPEDNLHIDVIGKYWYNISGNETIVPLNALVLGAVKVIPLEFEQITCRAVEIDAADNTVQALMQELHTLPEDQEVALRGRNRYIKGFEKINFQLPAASPDIRVNGTYLITGSGGMGRLFAHYLATEYKASLILVSRGAEDTAFAEQIREKGGKWIYIRTDFTDETLLAEGIRQAESILGPVNGVLHTAGIGDYAGMIFRRSDADDEKIFAAKVGGTQLLSRIFREKELDFFVNCSSLAASFAHIGQVGYVAANIFLDTFAECGQPSYPVISIEWGALKEVGMAVDATRHLNQEEQREQLKYSCTPAEAIRALTGALYLKLPVQLIATRSIKALSERHLRRPDNHQGHTEEKLLQERPALSTAYIAPETATEHQLSELIQLALGISRVGVIDKFFELGGDSLKGMTLLKKIKQEMNIEFPVRLFFEKQTIRQLAAAIDDIRFVLEKKERTSKITI</sequence>
<dbReference type="SUPFAM" id="SSF52151">
    <property type="entry name" value="FabD/lysophospholipase-like"/>
    <property type="match status" value="1"/>
</dbReference>